<feature type="transmembrane region" description="Helical" evidence="1">
    <location>
        <begin position="334"/>
        <end position="354"/>
    </location>
</feature>
<evidence type="ECO:0000256" key="1">
    <source>
        <dbReference type="SAM" id="Phobius"/>
    </source>
</evidence>
<sequence>MDRMYWWPSKDDKYSVSTGYWLGRLGQHGSCNQAPTSSIAERLTWVADKVDKIELRLFSCFMWAAWSCRNSAVFENNPPKSIQKLVGELQSPGLLKVNTDAHVGNEPCPYAGLGVVIRDDRGVVLGIASGAQFSLQTWFADRFVQRLSQFRWSLLLLDWRSEPVFSALLAILTCAAHCFSIDYLLICLWLVCLGSVGESFLRSRLGQKMMLLMLTTRGAVQEQVGLHSLPLSVLQVIRATWYAQLGLGDGSSSPASLLSTTLDSLLVASVFSSSQEHNSCCRLGVVNYFLLIVSLSITNLYVFGWCISAEDDVVDKISCSLSEMLTTMVQSGGSWVSGCFVLFHMLSAIASCSLQEKMPWAFDLKLVRIKLQCK</sequence>
<comment type="caution">
    <text evidence="2">The sequence shown here is derived from an EMBL/GenBank/DDBJ whole genome shotgun (WGS) entry which is preliminary data.</text>
</comment>
<keyword evidence="1" id="KW-1133">Transmembrane helix</keyword>
<keyword evidence="1" id="KW-0472">Membrane</keyword>
<evidence type="ECO:0008006" key="4">
    <source>
        <dbReference type="Google" id="ProtNLM"/>
    </source>
</evidence>
<organism evidence="2 3">
    <name type="scientific">Heracleum sosnowskyi</name>
    <dbReference type="NCBI Taxonomy" id="360622"/>
    <lineage>
        <taxon>Eukaryota</taxon>
        <taxon>Viridiplantae</taxon>
        <taxon>Streptophyta</taxon>
        <taxon>Embryophyta</taxon>
        <taxon>Tracheophyta</taxon>
        <taxon>Spermatophyta</taxon>
        <taxon>Magnoliopsida</taxon>
        <taxon>eudicotyledons</taxon>
        <taxon>Gunneridae</taxon>
        <taxon>Pentapetalae</taxon>
        <taxon>asterids</taxon>
        <taxon>campanulids</taxon>
        <taxon>Apiales</taxon>
        <taxon>Apiaceae</taxon>
        <taxon>Apioideae</taxon>
        <taxon>apioid superclade</taxon>
        <taxon>Tordylieae</taxon>
        <taxon>Tordyliinae</taxon>
        <taxon>Heracleum</taxon>
    </lineage>
</organism>
<feature type="transmembrane region" description="Helical" evidence="1">
    <location>
        <begin position="183"/>
        <end position="201"/>
    </location>
</feature>
<keyword evidence="1" id="KW-0812">Transmembrane</keyword>
<gene>
    <name evidence="2" type="ORF">POM88_037516</name>
</gene>
<dbReference type="Proteomes" id="UP001237642">
    <property type="component" value="Unassembled WGS sequence"/>
</dbReference>
<reference evidence="2" key="2">
    <citation type="submission" date="2023-05" db="EMBL/GenBank/DDBJ databases">
        <authorList>
            <person name="Schelkunov M.I."/>
        </authorList>
    </citation>
    <scope>NUCLEOTIDE SEQUENCE</scope>
    <source>
        <strain evidence="2">Hsosn_3</strain>
        <tissue evidence="2">Leaf</tissue>
    </source>
</reference>
<protein>
    <recommendedName>
        <fullName evidence="4">RNase H type-1 domain-containing protein</fullName>
    </recommendedName>
</protein>
<keyword evidence="3" id="KW-1185">Reference proteome</keyword>
<proteinExistence type="predicted"/>
<feature type="transmembrane region" description="Helical" evidence="1">
    <location>
        <begin position="285"/>
        <end position="304"/>
    </location>
</feature>
<dbReference type="AlphaFoldDB" id="A0AAD8HQA6"/>
<dbReference type="EMBL" id="JAUIZM010000008">
    <property type="protein sequence ID" value="KAK1371424.1"/>
    <property type="molecule type" value="Genomic_DNA"/>
</dbReference>
<evidence type="ECO:0000313" key="2">
    <source>
        <dbReference type="EMBL" id="KAK1371424.1"/>
    </source>
</evidence>
<reference evidence="2" key="1">
    <citation type="submission" date="2023-02" db="EMBL/GenBank/DDBJ databases">
        <title>Genome of toxic invasive species Heracleum sosnowskyi carries increased number of genes despite the absence of recent whole-genome duplications.</title>
        <authorList>
            <person name="Schelkunov M."/>
            <person name="Shtratnikova V."/>
            <person name="Makarenko M."/>
            <person name="Klepikova A."/>
            <person name="Omelchenko D."/>
            <person name="Novikova G."/>
            <person name="Obukhova E."/>
            <person name="Bogdanov V."/>
            <person name="Penin A."/>
            <person name="Logacheva M."/>
        </authorList>
    </citation>
    <scope>NUCLEOTIDE SEQUENCE</scope>
    <source>
        <strain evidence="2">Hsosn_3</strain>
        <tissue evidence="2">Leaf</tissue>
    </source>
</reference>
<accession>A0AAD8HQA6</accession>
<name>A0AAD8HQA6_9APIA</name>
<evidence type="ECO:0000313" key="3">
    <source>
        <dbReference type="Proteomes" id="UP001237642"/>
    </source>
</evidence>